<feature type="transmembrane region" description="Helical" evidence="1">
    <location>
        <begin position="309"/>
        <end position="332"/>
    </location>
</feature>
<keyword evidence="1" id="KW-0472">Membrane</keyword>
<dbReference type="RefSeq" id="WP_012065202.1">
    <property type="nucleotide sequence ID" value="NC_009633.1"/>
</dbReference>
<dbReference type="STRING" id="293826.Amet_4173"/>
<reference evidence="3" key="1">
    <citation type="journal article" date="2016" name="Genome Announc.">
        <title>Complete genome sequence of Alkaliphilus metalliredigens strain QYMF, an alkaliphilic and metal-reducing bacterium isolated from borax-contaminated leachate ponds.</title>
        <authorList>
            <person name="Hwang C."/>
            <person name="Copeland A."/>
            <person name="Lucas S."/>
            <person name="Lapidus A."/>
            <person name="Barry K."/>
            <person name="Detter J.C."/>
            <person name="Glavina Del Rio T."/>
            <person name="Hammon N."/>
            <person name="Israni S."/>
            <person name="Dalin E."/>
            <person name="Tice H."/>
            <person name="Pitluck S."/>
            <person name="Chertkov O."/>
            <person name="Brettin T."/>
            <person name="Bruce D."/>
            <person name="Han C."/>
            <person name="Schmutz J."/>
            <person name="Larimer F."/>
            <person name="Land M.L."/>
            <person name="Hauser L."/>
            <person name="Kyrpides N."/>
            <person name="Mikhailova N."/>
            <person name="Ye Q."/>
            <person name="Zhou J."/>
            <person name="Richardson P."/>
            <person name="Fields M.W."/>
        </authorList>
    </citation>
    <scope>NUCLEOTIDE SEQUENCE [LARGE SCALE GENOMIC DNA]</scope>
    <source>
        <strain evidence="3">QYMF</strain>
    </source>
</reference>
<accession>A6TVN6</accession>
<dbReference type="AlphaFoldDB" id="A6TVN6"/>
<dbReference type="eggNOG" id="COG0577">
    <property type="taxonomic scope" value="Bacteria"/>
</dbReference>
<keyword evidence="3" id="KW-1185">Reference proteome</keyword>
<evidence type="ECO:0000313" key="2">
    <source>
        <dbReference type="EMBL" id="ABR50254.1"/>
    </source>
</evidence>
<feature type="transmembrane region" description="Helical" evidence="1">
    <location>
        <begin position="388"/>
        <end position="409"/>
    </location>
</feature>
<protein>
    <recommendedName>
        <fullName evidence="4">MacB-like periplasmic core domain-containing protein</fullName>
    </recommendedName>
</protein>
<dbReference type="OrthoDB" id="2034769at2"/>
<dbReference type="KEGG" id="amt:Amet_4173"/>
<dbReference type="Proteomes" id="UP000001572">
    <property type="component" value="Chromosome"/>
</dbReference>
<feature type="transmembrane region" description="Helical" evidence="1">
    <location>
        <begin position="14"/>
        <end position="36"/>
    </location>
</feature>
<proteinExistence type="predicted"/>
<sequence>MLKYILKEDIKRNLIQFVLMICLFTMVFSLFNYLIFTKILLSDNQTRYAQNVPKDYISIAYNQEYSPFYSQPNGERNVKTMYEKLVNAKEFEYYEIYYQSLYILNYEGSDIFRKMYEDGNPYKEDIVMEMNGTKYPPAATIKAAQLSYNCFSDFNLKLLEGQKFKEEDYFHSINETVPIILGYEYKKQYKLGQELQGVYIAEPFNFEVIGFLEQDSYIQIGNDIQYLDRYIIMPCINCEKPINTQDKIFQVRHYGLKTSGILKPIEGVSNNKAKTIINKMAKESGLKKYSSWSTNDIAGIDQREVGSSLISSFIVFYGILVFISSALIIIIFNKKILRNIGTYWAYLVSGANILTIKRSIQFEILIVLAVSNILSVIIQLLIFKPSLLYSVINIVVSLIIWFVTANMIGSDFLNKLFLKNAWEE</sequence>
<evidence type="ECO:0000313" key="3">
    <source>
        <dbReference type="Proteomes" id="UP000001572"/>
    </source>
</evidence>
<name>A6TVN6_ALKMQ</name>
<dbReference type="HOGENOM" id="CLU_646617_0_0_9"/>
<evidence type="ECO:0000256" key="1">
    <source>
        <dbReference type="SAM" id="Phobius"/>
    </source>
</evidence>
<organism evidence="2 3">
    <name type="scientific">Alkaliphilus metalliredigens (strain QYMF)</name>
    <dbReference type="NCBI Taxonomy" id="293826"/>
    <lineage>
        <taxon>Bacteria</taxon>
        <taxon>Bacillati</taxon>
        <taxon>Bacillota</taxon>
        <taxon>Clostridia</taxon>
        <taxon>Peptostreptococcales</taxon>
        <taxon>Natronincolaceae</taxon>
        <taxon>Alkaliphilus</taxon>
    </lineage>
</organism>
<evidence type="ECO:0008006" key="4">
    <source>
        <dbReference type="Google" id="ProtNLM"/>
    </source>
</evidence>
<keyword evidence="1" id="KW-1133">Transmembrane helix</keyword>
<feature type="transmembrane region" description="Helical" evidence="1">
    <location>
        <begin position="362"/>
        <end position="382"/>
    </location>
</feature>
<keyword evidence="1" id="KW-0812">Transmembrane</keyword>
<gene>
    <name evidence="2" type="ordered locus">Amet_4173</name>
</gene>
<dbReference type="EMBL" id="CP000724">
    <property type="protein sequence ID" value="ABR50254.1"/>
    <property type="molecule type" value="Genomic_DNA"/>
</dbReference>